<dbReference type="Pfam" id="PF23153">
    <property type="entry name" value="Aip3p_Bud6_N"/>
    <property type="match status" value="1"/>
</dbReference>
<dbReference type="PANTHER" id="PTHR22741:SF10">
    <property type="entry name" value="COILED-COIL DOMAIN-CONTAINING PROTEIN CG32809"/>
    <property type="match status" value="1"/>
</dbReference>
<dbReference type="EMBL" id="KV453918">
    <property type="protein sequence ID" value="ODV76679.1"/>
    <property type="molecule type" value="Genomic_DNA"/>
</dbReference>
<evidence type="ECO:0000259" key="4">
    <source>
        <dbReference type="SMART" id="SM00806"/>
    </source>
</evidence>
<evidence type="ECO:0000313" key="5">
    <source>
        <dbReference type="EMBL" id="ODV76679.1"/>
    </source>
</evidence>
<keyword evidence="1 2" id="KW-0175">Coiled coil</keyword>
<evidence type="ECO:0000256" key="2">
    <source>
        <dbReference type="SAM" id="Coils"/>
    </source>
</evidence>
<reference evidence="6" key="1">
    <citation type="submission" date="2016-05" db="EMBL/GenBank/DDBJ databases">
        <title>Comparative genomics of biotechnologically important yeasts.</title>
        <authorList>
            <consortium name="DOE Joint Genome Institute"/>
            <person name="Riley R."/>
            <person name="Haridas S."/>
            <person name="Wolfe K.H."/>
            <person name="Lopes M.R."/>
            <person name="Hittinger C.T."/>
            <person name="Goker M."/>
            <person name="Salamov A."/>
            <person name="Wisecaver J."/>
            <person name="Long T.M."/>
            <person name="Aerts A.L."/>
            <person name="Barry K."/>
            <person name="Choi C."/>
            <person name="Clum A."/>
            <person name="Coughlan A.Y."/>
            <person name="Deshpande S."/>
            <person name="Douglass A.P."/>
            <person name="Hanson S.J."/>
            <person name="Klenk H.-P."/>
            <person name="Labutti K."/>
            <person name="Lapidus A."/>
            <person name="Lindquist E."/>
            <person name="Lipzen A."/>
            <person name="Meier-Kolthoff J.P."/>
            <person name="Ohm R.A."/>
            <person name="Otillar R.P."/>
            <person name="Pangilinan J."/>
            <person name="Peng Y."/>
            <person name="Rokas A."/>
            <person name="Rosa C.A."/>
            <person name="Scheuner C."/>
            <person name="Sibirny A.A."/>
            <person name="Slot J.C."/>
            <person name="Stielow J.B."/>
            <person name="Sun H."/>
            <person name="Kurtzman C.P."/>
            <person name="Blackwell M."/>
            <person name="Grigoriev I.V."/>
            <person name="Jeffries T.W."/>
        </authorList>
    </citation>
    <scope>NUCLEOTIDE SEQUENCE [LARGE SCALE GENOMIC DNA]</scope>
    <source>
        <strain evidence="6">NRRL Y-17324</strain>
    </source>
</reference>
<evidence type="ECO:0000256" key="1">
    <source>
        <dbReference type="ARBA" id="ARBA00023054"/>
    </source>
</evidence>
<dbReference type="GO" id="GO:0005519">
    <property type="term" value="F:cytoskeletal regulatory protein binding"/>
    <property type="evidence" value="ECO:0007669"/>
    <property type="project" value="InterPro"/>
</dbReference>
<dbReference type="InterPro" id="IPR005613">
    <property type="entry name" value="AIP3_C"/>
</dbReference>
<dbReference type="OrthoDB" id="783096at2759"/>
<dbReference type="InterPro" id="IPR051825">
    <property type="entry name" value="SRCIN1"/>
</dbReference>
<feature type="coiled-coil region" evidence="2">
    <location>
        <begin position="461"/>
        <end position="507"/>
    </location>
</feature>
<sequence length="680" mass="76546">MSSLSSSPSSGTSRSSKRQSLSTIESSVTRLLVSTKHLLESLTQWARHEADDKFVSDAYVKLGNDFRAATRAFTSAGVDISDIGDVPQALRIILEAALSEPPSQENLDRFLPNIRNIIVTLLQNLKSKQVKAKVLSQEKQQRSKQLTAEQITPTPTSTTDTPVQNRKTSNPPPRQPQASQNDALAQLQNSNLLQRRASKRFSAYQYAKLTNFPSPNGLPKITSDSNTNRSLLVPTNDHVRRIDEVKEIETKAEQTFIFLKIGNKTKKIEIKLPVSFASLRLLFVEKFAYSPGSSSFPEIYIEDPKSGVTYELEDHLLDDVKCGSLLCLNVSDGPSDIQKSLEVQFEMLTAKVESISTGISNEIKSAVSSIEIPAPIQPAVVQEGKKITSSLNPGIIREVVNIQRDLKVMRQLQSNNKETIKTILGGLILKVREFQESGLDVSKSSNRAYMDSCHLKLSEESDQLLTKVDDLQDIMEALRKDVAQRGVRVSEKQLKNTKREIEEARTSLRTMTGYISSEKSVWKKIWEAELDKVCEEQQFFNLQDDLTQDLEDDIKKIQETFDLIEQCSSEQTKQSAYKRNRVVAQLHIPEPGESIHGMKDAVLNEVAALRPNHESRLEAIEKAEKLRERERELMKLSKFQEELGEFVEDGKLKKSGGIEEVERMRKEKDNENLKSSFGII</sequence>
<evidence type="ECO:0000256" key="3">
    <source>
        <dbReference type="SAM" id="MobiDB-lite"/>
    </source>
</evidence>
<gene>
    <name evidence="5" type="ORF">CANTADRAFT_57892</name>
</gene>
<proteinExistence type="predicted"/>
<keyword evidence="6" id="KW-1185">Reference proteome</keyword>
<dbReference type="GO" id="GO:0030010">
    <property type="term" value="P:establishment of cell polarity"/>
    <property type="evidence" value="ECO:0007669"/>
    <property type="project" value="TreeGrafter"/>
</dbReference>
<protein>
    <submittedName>
        <fullName evidence="5">AIP3-domain-containing protein</fullName>
    </submittedName>
</protein>
<feature type="region of interest" description="Disordered" evidence="3">
    <location>
        <begin position="136"/>
        <end position="181"/>
    </location>
</feature>
<evidence type="ECO:0000313" key="6">
    <source>
        <dbReference type="Proteomes" id="UP000094285"/>
    </source>
</evidence>
<dbReference type="InterPro" id="IPR056279">
    <property type="entry name" value="Aip3p_Bud6_N"/>
</dbReference>
<feature type="compositionally biased region" description="Low complexity" evidence="3">
    <location>
        <begin position="152"/>
        <end position="162"/>
    </location>
</feature>
<name>A0A1E4SAZ4_9ASCO</name>
<organism evidence="5 6">
    <name type="scientific">Suhomyces tanzawaensis NRRL Y-17324</name>
    <dbReference type="NCBI Taxonomy" id="984487"/>
    <lineage>
        <taxon>Eukaryota</taxon>
        <taxon>Fungi</taxon>
        <taxon>Dikarya</taxon>
        <taxon>Ascomycota</taxon>
        <taxon>Saccharomycotina</taxon>
        <taxon>Pichiomycetes</taxon>
        <taxon>Debaryomycetaceae</taxon>
        <taxon>Suhomyces</taxon>
    </lineage>
</organism>
<dbReference type="STRING" id="984487.A0A1E4SAZ4"/>
<accession>A0A1E4SAZ4</accession>
<feature type="region of interest" description="Disordered" evidence="3">
    <location>
        <begin position="1"/>
        <end position="21"/>
    </location>
</feature>
<dbReference type="RefSeq" id="XP_020061801.1">
    <property type="nucleotide sequence ID" value="XM_020210742.1"/>
</dbReference>
<dbReference type="InterPro" id="IPR022782">
    <property type="entry name" value="AIP3-like_C"/>
</dbReference>
<dbReference type="Proteomes" id="UP000094285">
    <property type="component" value="Unassembled WGS sequence"/>
</dbReference>
<feature type="domain" description="Actin interacting protein 3 C-terminal" evidence="4">
    <location>
        <begin position="258"/>
        <end position="670"/>
    </location>
</feature>
<dbReference type="AlphaFoldDB" id="A0A1E4SAZ4"/>
<dbReference type="SMART" id="SM00806">
    <property type="entry name" value="AIP3"/>
    <property type="match status" value="1"/>
</dbReference>
<dbReference type="GO" id="GO:0051286">
    <property type="term" value="C:cell tip"/>
    <property type="evidence" value="ECO:0007669"/>
    <property type="project" value="TreeGrafter"/>
</dbReference>
<dbReference type="PANTHER" id="PTHR22741">
    <property type="entry name" value="P140CAP/SNIP-RELATED"/>
    <property type="match status" value="1"/>
</dbReference>
<dbReference type="Gene3D" id="1.20.58.1540">
    <property type="entry name" value="Actin interacting protein 3, C-terminal domain"/>
    <property type="match status" value="1"/>
</dbReference>
<dbReference type="GeneID" id="30984878"/>
<dbReference type="Pfam" id="PF03915">
    <property type="entry name" value="AIP3"/>
    <property type="match status" value="1"/>
</dbReference>
<dbReference type="GO" id="GO:0005737">
    <property type="term" value="C:cytoplasm"/>
    <property type="evidence" value="ECO:0007669"/>
    <property type="project" value="TreeGrafter"/>
</dbReference>